<accession>A0A4R5DEY0</accession>
<dbReference type="PANTHER" id="PTHR15822">
    <property type="entry name" value="TRAF AND TNF RECEPTOR-ASSOCIATED PROTEIN"/>
    <property type="match status" value="1"/>
</dbReference>
<evidence type="ECO:0000256" key="9">
    <source>
        <dbReference type="SAM" id="Phobius"/>
    </source>
</evidence>
<evidence type="ECO:0000256" key="1">
    <source>
        <dbReference type="ARBA" id="ARBA00001936"/>
    </source>
</evidence>
<reference evidence="11 12" key="1">
    <citation type="submission" date="2019-03" db="EMBL/GenBank/DDBJ databases">
        <title>Dyadobacter AR-3-6 sp. nov., isolated from arctic soil.</title>
        <authorList>
            <person name="Chaudhary D.K."/>
        </authorList>
    </citation>
    <scope>NUCLEOTIDE SEQUENCE [LARGE SCALE GENOMIC DNA]</scope>
    <source>
        <strain evidence="11 12">AR-3-6</strain>
    </source>
</reference>
<feature type="transmembrane region" description="Helical" evidence="9">
    <location>
        <begin position="65"/>
        <end position="83"/>
    </location>
</feature>
<gene>
    <name evidence="11" type="ORF">E0F88_27800</name>
</gene>
<dbReference type="InterPro" id="IPR036691">
    <property type="entry name" value="Endo/exonu/phosph_ase_sf"/>
</dbReference>
<dbReference type="GO" id="GO:0004527">
    <property type="term" value="F:exonuclease activity"/>
    <property type="evidence" value="ECO:0007669"/>
    <property type="project" value="UniProtKB-KW"/>
</dbReference>
<evidence type="ECO:0000256" key="7">
    <source>
        <dbReference type="ARBA" id="ARBA00022842"/>
    </source>
</evidence>
<keyword evidence="9" id="KW-0812">Transmembrane</keyword>
<evidence type="ECO:0000256" key="2">
    <source>
        <dbReference type="ARBA" id="ARBA00001946"/>
    </source>
</evidence>
<dbReference type="CDD" id="cd09084">
    <property type="entry name" value="EEP-2"/>
    <property type="match status" value="1"/>
</dbReference>
<protein>
    <submittedName>
        <fullName evidence="11">Endonuclease/exonuclease/phosphatase</fullName>
    </submittedName>
</protein>
<feature type="domain" description="Endonuclease/exonuclease/phosphatase" evidence="10">
    <location>
        <begin position="103"/>
        <end position="353"/>
    </location>
</feature>
<keyword evidence="12" id="KW-1185">Reference proteome</keyword>
<evidence type="ECO:0000313" key="11">
    <source>
        <dbReference type="EMBL" id="TDE10490.1"/>
    </source>
</evidence>
<keyword evidence="3" id="KW-0540">Nuclease</keyword>
<keyword evidence="7" id="KW-0460">Magnesium</keyword>
<comment type="cofactor">
    <cofactor evidence="1">
        <name>Mn(2+)</name>
        <dbReference type="ChEBI" id="CHEBI:29035"/>
    </cofactor>
</comment>
<evidence type="ECO:0000256" key="4">
    <source>
        <dbReference type="ARBA" id="ARBA00022723"/>
    </source>
</evidence>
<dbReference type="OrthoDB" id="635146at2"/>
<keyword evidence="5" id="KW-0227">DNA damage</keyword>
<sequence>MKRIKKTFSFFYKCFVIYTLVVYALLFWFPFKGWFWGFVMMSFPVVIAGHLIILAFSLFSSRKNVLLPLLVLLLGCIFLPRTYSFRSGPEKVTSKQEKSFKVMSYNVHGFQHNSQASKDQVNRDIKEMKEWIVNTKADILCLPEYINYSNTELMDATLELKRAGYKHVAYLNQTKWNMPHSYWGMAMFSKYPIIAQKDTVFEMQNGMIQSDIKVQGNTVRLISLHLLSMTLKLNAFRQQKTLKGVARESKKTTKLIKRGFDNHALEMTVLESWIKESPYPVIVCGDFNETPYSYVYGKTRSLLKSTFEEKGRGFGFTFNKLPYFIRIDHQFYDKNKLDLVDFQTVDSVRYSDHYPLIGTYEFAKARD</sequence>
<dbReference type="RefSeq" id="WP_131961612.1">
    <property type="nucleotide sequence ID" value="NZ_SMFL01000015.1"/>
</dbReference>
<dbReference type="Pfam" id="PF03372">
    <property type="entry name" value="Exo_endo_phos"/>
    <property type="match status" value="1"/>
</dbReference>
<dbReference type="Proteomes" id="UP000294850">
    <property type="component" value="Unassembled WGS sequence"/>
</dbReference>
<dbReference type="InterPro" id="IPR051547">
    <property type="entry name" value="TDP2-like"/>
</dbReference>
<dbReference type="GO" id="GO:0006281">
    <property type="term" value="P:DNA repair"/>
    <property type="evidence" value="ECO:0007669"/>
    <property type="project" value="UniProtKB-KW"/>
</dbReference>
<comment type="caution">
    <text evidence="11">The sequence shown here is derived from an EMBL/GenBank/DDBJ whole genome shotgun (WGS) entry which is preliminary data.</text>
</comment>
<dbReference type="Gene3D" id="3.60.10.10">
    <property type="entry name" value="Endonuclease/exonuclease/phosphatase"/>
    <property type="match status" value="1"/>
</dbReference>
<keyword evidence="6" id="KW-0378">Hydrolase</keyword>
<proteinExistence type="predicted"/>
<feature type="transmembrane region" description="Helical" evidence="9">
    <location>
        <begin position="10"/>
        <end position="29"/>
    </location>
</feature>
<dbReference type="GO" id="GO:0004519">
    <property type="term" value="F:endonuclease activity"/>
    <property type="evidence" value="ECO:0007669"/>
    <property type="project" value="UniProtKB-KW"/>
</dbReference>
<keyword evidence="9" id="KW-0472">Membrane</keyword>
<keyword evidence="9" id="KW-1133">Transmembrane helix</keyword>
<evidence type="ECO:0000256" key="3">
    <source>
        <dbReference type="ARBA" id="ARBA00022722"/>
    </source>
</evidence>
<evidence type="ECO:0000256" key="6">
    <source>
        <dbReference type="ARBA" id="ARBA00022801"/>
    </source>
</evidence>
<keyword evidence="4" id="KW-0479">Metal-binding</keyword>
<dbReference type="GO" id="GO:0046872">
    <property type="term" value="F:metal ion binding"/>
    <property type="evidence" value="ECO:0007669"/>
    <property type="project" value="UniProtKB-KW"/>
</dbReference>
<dbReference type="SUPFAM" id="SSF56219">
    <property type="entry name" value="DNase I-like"/>
    <property type="match status" value="1"/>
</dbReference>
<evidence type="ECO:0000259" key="10">
    <source>
        <dbReference type="Pfam" id="PF03372"/>
    </source>
</evidence>
<keyword evidence="11" id="KW-0269">Exonuclease</keyword>
<comment type="cofactor">
    <cofactor evidence="2">
        <name>Mg(2+)</name>
        <dbReference type="ChEBI" id="CHEBI:18420"/>
    </cofactor>
</comment>
<feature type="transmembrane region" description="Helical" evidence="9">
    <location>
        <begin position="35"/>
        <end position="58"/>
    </location>
</feature>
<dbReference type="PANTHER" id="PTHR15822:SF4">
    <property type="entry name" value="TYROSYL-DNA PHOSPHODIESTERASE 2"/>
    <property type="match status" value="1"/>
</dbReference>
<dbReference type="EMBL" id="SMFL01000015">
    <property type="protein sequence ID" value="TDE10490.1"/>
    <property type="molecule type" value="Genomic_DNA"/>
</dbReference>
<keyword evidence="11" id="KW-0255">Endonuclease</keyword>
<keyword evidence="8" id="KW-0234">DNA repair</keyword>
<name>A0A4R5DEY0_9BACT</name>
<evidence type="ECO:0000256" key="5">
    <source>
        <dbReference type="ARBA" id="ARBA00022763"/>
    </source>
</evidence>
<evidence type="ECO:0000313" key="12">
    <source>
        <dbReference type="Proteomes" id="UP000294850"/>
    </source>
</evidence>
<dbReference type="AlphaFoldDB" id="A0A4R5DEY0"/>
<evidence type="ECO:0000256" key="8">
    <source>
        <dbReference type="ARBA" id="ARBA00023204"/>
    </source>
</evidence>
<organism evidence="11 12">
    <name type="scientific">Dyadobacter psychrotolerans</name>
    <dbReference type="NCBI Taxonomy" id="2541721"/>
    <lineage>
        <taxon>Bacteria</taxon>
        <taxon>Pseudomonadati</taxon>
        <taxon>Bacteroidota</taxon>
        <taxon>Cytophagia</taxon>
        <taxon>Cytophagales</taxon>
        <taxon>Spirosomataceae</taxon>
        <taxon>Dyadobacter</taxon>
    </lineage>
</organism>
<dbReference type="InterPro" id="IPR005135">
    <property type="entry name" value="Endo/exonuclease/phosphatase"/>
</dbReference>